<dbReference type="SUPFAM" id="SSF48264">
    <property type="entry name" value="Cytochrome P450"/>
    <property type="match status" value="1"/>
</dbReference>
<dbReference type="PANTHER" id="PTHR24305:SF166">
    <property type="entry name" value="CYTOCHROME P450 12A4, MITOCHONDRIAL-RELATED"/>
    <property type="match status" value="1"/>
</dbReference>
<keyword evidence="11 13" id="KW-0503">Monooxygenase</keyword>
<accession>A0ABR3EPJ6</accession>
<dbReference type="InterPro" id="IPR036396">
    <property type="entry name" value="Cyt_P450_sf"/>
</dbReference>
<sequence>AYVKRLAEEWNDQIHGSEDNIIDVIPWSHKITLDIIGESAFNYRFDALSNTPNELSQALKDLDKVAGNDVTALTILLITLQSYIPAFLSSLQAKYLPTPTEKTAKRYRELSTAKARELMREAELTDGRDVLSVLVRANSAEDQKKQLNEAEILAQISTIIQAGSHTTAYTLSWILYELATHPADQTKVYEEIKRVRKDRGDLELMNEDYDSMNHLTLVLKETLRLHPVFPKLLREARKNDILSLDFPVVSEGGKTIKEIPIMKGQRIWVDATMYSRLEGVWGPNPNKWNPRRHEILSSEEKKIAQVGLFANVLAFSGGPKGCIGWRFALMELQALITGLIERFEFSILPDIEIDTVSFALDVPAVKGKERMGAQLPLKVTTRSG</sequence>
<dbReference type="InterPro" id="IPR001128">
    <property type="entry name" value="Cyt_P450"/>
</dbReference>
<reference evidence="14 15" key="1">
    <citation type="submission" date="2024-02" db="EMBL/GenBank/DDBJ databases">
        <title>A draft genome for the cacao thread blight pathogen Marasmius crinis-equi.</title>
        <authorList>
            <person name="Cohen S.P."/>
            <person name="Baruah I.K."/>
            <person name="Amoako-Attah I."/>
            <person name="Bukari Y."/>
            <person name="Meinhardt L.W."/>
            <person name="Bailey B.A."/>
        </authorList>
    </citation>
    <scope>NUCLEOTIDE SEQUENCE [LARGE SCALE GENOMIC DNA]</scope>
    <source>
        <strain evidence="14 15">GH-76</strain>
    </source>
</reference>
<keyword evidence="9 13" id="KW-0560">Oxidoreductase</keyword>
<dbReference type="PRINTS" id="PR00463">
    <property type="entry name" value="EP450I"/>
</dbReference>
<dbReference type="InterPro" id="IPR017972">
    <property type="entry name" value="Cyt_P450_CS"/>
</dbReference>
<comment type="caution">
    <text evidence="14">The sequence shown here is derived from an EMBL/GenBank/DDBJ whole genome shotgun (WGS) entry which is preliminary data.</text>
</comment>
<comment type="cofactor">
    <cofactor evidence="1">
        <name>heme</name>
        <dbReference type="ChEBI" id="CHEBI:30413"/>
    </cofactor>
</comment>
<gene>
    <name evidence="14" type="ORF">V5O48_017242</name>
</gene>
<organism evidence="14 15">
    <name type="scientific">Marasmius crinis-equi</name>
    <dbReference type="NCBI Taxonomy" id="585013"/>
    <lineage>
        <taxon>Eukaryota</taxon>
        <taxon>Fungi</taxon>
        <taxon>Dikarya</taxon>
        <taxon>Basidiomycota</taxon>
        <taxon>Agaricomycotina</taxon>
        <taxon>Agaricomycetes</taxon>
        <taxon>Agaricomycetidae</taxon>
        <taxon>Agaricales</taxon>
        <taxon>Marasmiineae</taxon>
        <taxon>Marasmiaceae</taxon>
        <taxon>Marasmius</taxon>
    </lineage>
</organism>
<evidence type="ECO:0000256" key="5">
    <source>
        <dbReference type="ARBA" id="ARBA00022617"/>
    </source>
</evidence>
<evidence type="ECO:0000256" key="8">
    <source>
        <dbReference type="ARBA" id="ARBA00022989"/>
    </source>
</evidence>
<evidence type="ECO:0000256" key="12">
    <source>
        <dbReference type="ARBA" id="ARBA00023136"/>
    </source>
</evidence>
<evidence type="ECO:0000256" key="6">
    <source>
        <dbReference type="ARBA" id="ARBA00022692"/>
    </source>
</evidence>
<dbReference type="Proteomes" id="UP001465976">
    <property type="component" value="Unassembled WGS sequence"/>
</dbReference>
<evidence type="ECO:0000256" key="7">
    <source>
        <dbReference type="ARBA" id="ARBA00022723"/>
    </source>
</evidence>
<dbReference type="InterPro" id="IPR050121">
    <property type="entry name" value="Cytochrome_P450_monoxygenase"/>
</dbReference>
<keyword evidence="10 13" id="KW-0408">Iron</keyword>
<keyword evidence="12" id="KW-0472">Membrane</keyword>
<evidence type="ECO:0000313" key="15">
    <source>
        <dbReference type="Proteomes" id="UP001465976"/>
    </source>
</evidence>
<comment type="subcellular location">
    <subcellularLocation>
        <location evidence="2">Membrane</location>
    </subcellularLocation>
</comment>
<protein>
    <recommendedName>
        <fullName evidence="16">Cytochrome P450</fullName>
    </recommendedName>
</protein>
<feature type="non-terminal residue" evidence="14">
    <location>
        <position position="1"/>
    </location>
</feature>
<evidence type="ECO:0000256" key="10">
    <source>
        <dbReference type="ARBA" id="ARBA00023004"/>
    </source>
</evidence>
<dbReference type="Gene3D" id="1.10.630.10">
    <property type="entry name" value="Cytochrome P450"/>
    <property type="match status" value="1"/>
</dbReference>
<keyword evidence="8" id="KW-1133">Transmembrane helix</keyword>
<comment type="similarity">
    <text evidence="4 13">Belongs to the cytochrome P450 family.</text>
</comment>
<evidence type="ECO:0000256" key="1">
    <source>
        <dbReference type="ARBA" id="ARBA00001971"/>
    </source>
</evidence>
<dbReference type="EMBL" id="JBAHYK010002575">
    <property type="protein sequence ID" value="KAL0564798.1"/>
    <property type="molecule type" value="Genomic_DNA"/>
</dbReference>
<dbReference type="Pfam" id="PF00067">
    <property type="entry name" value="p450"/>
    <property type="match status" value="1"/>
</dbReference>
<evidence type="ECO:0000256" key="9">
    <source>
        <dbReference type="ARBA" id="ARBA00023002"/>
    </source>
</evidence>
<dbReference type="PRINTS" id="PR00385">
    <property type="entry name" value="P450"/>
</dbReference>
<evidence type="ECO:0000256" key="2">
    <source>
        <dbReference type="ARBA" id="ARBA00004370"/>
    </source>
</evidence>
<keyword evidence="7 13" id="KW-0479">Metal-binding</keyword>
<dbReference type="InterPro" id="IPR002401">
    <property type="entry name" value="Cyt_P450_E_grp-I"/>
</dbReference>
<keyword evidence="6" id="KW-0812">Transmembrane</keyword>
<comment type="pathway">
    <text evidence="3">Secondary metabolite biosynthesis; terpenoid biosynthesis.</text>
</comment>
<keyword evidence="15" id="KW-1185">Reference proteome</keyword>
<name>A0ABR3EPJ6_9AGAR</name>
<evidence type="ECO:0000256" key="13">
    <source>
        <dbReference type="RuleBase" id="RU000461"/>
    </source>
</evidence>
<evidence type="ECO:0000256" key="3">
    <source>
        <dbReference type="ARBA" id="ARBA00004721"/>
    </source>
</evidence>
<evidence type="ECO:0000313" key="14">
    <source>
        <dbReference type="EMBL" id="KAL0564798.1"/>
    </source>
</evidence>
<evidence type="ECO:0000256" key="11">
    <source>
        <dbReference type="ARBA" id="ARBA00023033"/>
    </source>
</evidence>
<keyword evidence="5 13" id="KW-0349">Heme</keyword>
<evidence type="ECO:0000256" key="4">
    <source>
        <dbReference type="ARBA" id="ARBA00010617"/>
    </source>
</evidence>
<proteinExistence type="inferred from homology"/>
<dbReference type="PANTHER" id="PTHR24305">
    <property type="entry name" value="CYTOCHROME P450"/>
    <property type="match status" value="1"/>
</dbReference>
<dbReference type="PROSITE" id="PS00086">
    <property type="entry name" value="CYTOCHROME_P450"/>
    <property type="match status" value="1"/>
</dbReference>
<evidence type="ECO:0008006" key="16">
    <source>
        <dbReference type="Google" id="ProtNLM"/>
    </source>
</evidence>